<dbReference type="Gene3D" id="3.20.20.70">
    <property type="entry name" value="Aldolase class I"/>
    <property type="match status" value="1"/>
</dbReference>
<dbReference type="SFLD" id="SFLDG01067">
    <property type="entry name" value="SPASM/twitch_domain_containing"/>
    <property type="match status" value="1"/>
</dbReference>
<keyword evidence="3" id="KW-0479">Metal-binding</keyword>
<protein>
    <submittedName>
        <fullName evidence="6">Radical SAM domain protein</fullName>
    </submittedName>
</protein>
<dbReference type="PATRIC" id="fig|69.6.peg.2492"/>
<dbReference type="InterPro" id="IPR007197">
    <property type="entry name" value="rSAM"/>
</dbReference>
<dbReference type="KEGG" id="lez:GLE_2530"/>
<keyword evidence="4" id="KW-0408">Iron</keyword>
<name>A0A0S2DGW5_LYSEN</name>
<dbReference type="Pfam" id="PF04055">
    <property type="entry name" value="Radical_SAM"/>
    <property type="match status" value="1"/>
</dbReference>
<evidence type="ECO:0000256" key="2">
    <source>
        <dbReference type="ARBA" id="ARBA00022691"/>
    </source>
</evidence>
<dbReference type="CDD" id="cd21109">
    <property type="entry name" value="SPASM"/>
    <property type="match status" value="1"/>
</dbReference>
<dbReference type="GO" id="GO:0046872">
    <property type="term" value="F:metal ion binding"/>
    <property type="evidence" value="ECO:0007669"/>
    <property type="project" value="UniProtKB-KW"/>
</dbReference>
<evidence type="ECO:0000256" key="3">
    <source>
        <dbReference type="ARBA" id="ARBA00022723"/>
    </source>
</evidence>
<dbReference type="CDD" id="cd01335">
    <property type="entry name" value="Radical_SAM"/>
    <property type="match status" value="1"/>
</dbReference>
<reference evidence="6 7" key="1">
    <citation type="submission" date="2015-11" db="EMBL/GenBank/DDBJ databases">
        <title>Genome sequences of Lysobacter enzymogenes strain C3 and Lysobacter antibioticus ATCC 29479.</title>
        <authorList>
            <person name="Kobayashi D.Y."/>
        </authorList>
    </citation>
    <scope>NUCLEOTIDE SEQUENCE [LARGE SCALE GENOMIC DNA]</scope>
    <source>
        <strain evidence="6 7">C3</strain>
    </source>
</reference>
<dbReference type="Proteomes" id="UP000061569">
    <property type="component" value="Chromosome"/>
</dbReference>
<keyword evidence="5" id="KW-0411">Iron-sulfur</keyword>
<dbReference type="PROSITE" id="PS00028">
    <property type="entry name" value="ZINC_FINGER_C2H2_1"/>
    <property type="match status" value="1"/>
</dbReference>
<evidence type="ECO:0000313" key="7">
    <source>
        <dbReference type="Proteomes" id="UP000061569"/>
    </source>
</evidence>
<dbReference type="PANTHER" id="PTHR11228">
    <property type="entry name" value="RADICAL SAM DOMAIN PROTEIN"/>
    <property type="match status" value="1"/>
</dbReference>
<organism evidence="6 7">
    <name type="scientific">Lysobacter enzymogenes</name>
    <dbReference type="NCBI Taxonomy" id="69"/>
    <lineage>
        <taxon>Bacteria</taxon>
        <taxon>Pseudomonadati</taxon>
        <taxon>Pseudomonadota</taxon>
        <taxon>Gammaproteobacteria</taxon>
        <taxon>Lysobacterales</taxon>
        <taxon>Lysobacteraceae</taxon>
        <taxon>Lysobacter</taxon>
    </lineage>
</organism>
<dbReference type="InterPro" id="IPR050377">
    <property type="entry name" value="Radical_SAM_PqqE_MftC-like"/>
</dbReference>
<dbReference type="SUPFAM" id="SSF102114">
    <property type="entry name" value="Radical SAM enzymes"/>
    <property type="match status" value="1"/>
</dbReference>
<evidence type="ECO:0000256" key="5">
    <source>
        <dbReference type="ARBA" id="ARBA00023014"/>
    </source>
</evidence>
<dbReference type="Pfam" id="PF13186">
    <property type="entry name" value="SPASM"/>
    <property type="match status" value="1"/>
</dbReference>
<dbReference type="GO" id="GO:0051536">
    <property type="term" value="F:iron-sulfur cluster binding"/>
    <property type="evidence" value="ECO:0007669"/>
    <property type="project" value="UniProtKB-KW"/>
</dbReference>
<evidence type="ECO:0000256" key="4">
    <source>
        <dbReference type="ARBA" id="ARBA00023004"/>
    </source>
</evidence>
<comment type="cofactor">
    <cofactor evidence="1">
        <name>[4Fe-4S] cluster</name>
        <dbReference type="ChEBI" id="CHEBI:49883"/>
    </cofactor>
</comment>
<dbReference type="InterPro" id="IPR013087">
    <property type="entry name" value="Znf_C2H2_type"/>
</dbReference>
<dbReference type="STRING" id="69.GLE_2530"/>
<dbReference type="InterPro" id="IPR013785">
    <property type="entry name" value="Aldolase_TIM"/>
</dbReference>
<dbReference type="PANTHER" id="PTHR11228:SF7">
    <property type="entry name" value="PQQA PEPTIDE CYCLASE"/>
    <property type="match status" value="1"/>
</dbReference>
<dbReference type="EMBL" id="CP013140">
    <property type="protein sequence ID" value="ALN57879.1"/>
    <property type="molecule type" value="Genomic_DNA"/>
</dbReference>
<accession>A0A0S2DGW5</accession>
<dbReference type="AlphaFoldDB" id="A0A0S2DGW5"/>
<sequence>MQPQSSAPLDRHAFERLKQSIRNKAESSRGLRRDPGYATAIPEEIGIKLNNRCNLRCTHCFEWNEDGYHHDMIHSTVRDEVPIELLRSVLEQTRGASSKLFLWGGEPLIYSQFGKMAELIAAEGRWTTICTNAITTERRYDDLVKMSANLEFLASLEGFEQENDAIRGKGTYAKVIKSVDLLLDSKRRGEYRGEVAVQLTINDSMIGRLYEFVEHFERVGVDSVHLTFPWYISGETAGEMDRYVGEHFPWAMPKLDFLKPSWHSFTYSLSEEHHRALADEMARVSARVWNTRVRFKPALEDDELLDFIRGSSRPGQRRSQCLAITNRIDILPNGDVSSCKFFPEFSMGNLKDASLQEVWHGERFGEVRKTLACGLMPACSKCVLLYLNGR</sequence>
<dbReference type="InterPro" id="IPR023885">
    <property type="entry name" value="4Fe4S-binding_SPASM_dom"/>
</dbReference>
<dbReference type="OrthoDB" id="9782387at2"/>
<proteinExistence type="predicted"/>
<dbReference type="InterPro" id="IPR058240">
    <property type="entry name" value="rSAM_sf"/>
</dbReference>
<evidence type="ECO:0000256" key="1">
    <source>
        <dbReference type="ARBA" id="ARBA00001966"/>
    </source>
</evidence>
<dbReference type="SFLD" id="SFLDS00029">
    <property type="entry name" value="Radical_SAM"/>
    <property type="match status" value="1"/>
</dbReference>
<gene>
    <name evidence="6" type="ORF">GLE_2530</name>
</gene>
<keyword evidence="2" id="KW-0949">S-adenosyl-L-methionine</keyword>
<evidence type="ECO:0000313" key="6">
    <source>
        <dbReference type="EMBL" id="ALN57879.1"/>
    </source>
</evidence>
<dbReference type="GO" id="GO:0003824">
    <property type="term" value="F:catalytic activity"/>
    <property type="evidence" value="ECO:0007669"/>
    <property type="project" value="InterPro"/>
</dbReference>